<accession>A0ABY8BFK1</accession>
<keyword evidence="3" id="KW-1185">Reference proteome</keyword>
<reference evidence="2 3" key="1">
    <citation type="submission" date="2023-02" db="EMBL/GenBank/DDBJ databases">
        <title>Gemone sequence of Telluria chitinolytica ACM 3522T.</title>
        <authorList>
            <person name="Frediansyah A."/>
            <person name="Miess H."/>
            <person name="Gross H."/>
        </authorList>
    </citation>
    <scope>NUCLEOTIDE SEQUENCE [LARGE SCALE GENOMIC DNA]</scope>
    <source>
        <strain evidence="2 3">ACM 3522</strain>
    </source>
</reference>
<dbReference type="Proteomes" id="UP001216510">
    <property type="component" value="Chromosome"/>
</dbReference>
<feature type="compositionally biased region" description="Low complexity" evidence="1">
    <location>
        <begin position="91"/>
        <end position="109"/>
    </location>
</feature>
<organism evidence="2 3">
    <name type="scientific">Pseudoduganella chitinolytica</name>
    <dbReference type="NCBI Taxonomy" id="34070"/>
    <lineage>
        <taxon>Bacteria</taxon>
        <taxon>Pseudomonadati</taxon>
        <taxon>Pseudomonadota</taxon>
        <taxon>Betaproteobacteria</taxon>
        <taxon>Burkholderiales</taxon>
        <taxon>Oxalobacteraceae</taxon>
        <taxon>Telluria group</taxon>
        <taxon>Pseudoduganella</taxon>
    </lineage>
</organism>
<evidence type="ECO:0000313" key="2">
    <source>
        <dbReference type="EMBL" id="WEF34697.1"/>
    </source>
</evidence>
<feature type="region of interest" description="Disordered" evidence="1">
    <location>
        <begin position="81"/>
        <end position="118"/>
    </location>
</feature>
<evidence type="ECO:0000313" key="3">
    <source>
        <dbReference type="Proteomes" id="UP001216510"/>
    </source>
</evidence>
<sequence>MQELSLEQMKLVSGGVDIPKVTIDGGRGGSWGGIASTSVSFGSYSGPSIGGGGGVGTIVKKGVEIAATVIAEKIVEAVVEKATEKPDPTKAAQEAEAARAQARAAAAEQARQDALERAADEALMRAAEKNHARARASSK</sequence>
<gene>
    <name evidence="2" type="ORF">PX653_08035</name>
</gene>
<name>A0ABY8BFK1_9BURK</name>
<proteinExistence type="predicted"/>
<evidence type="ECO:0000256" key="1">
    <source>
        <dbReference type="SAM" id="MobiDB-lite"/>
    </source>
</evidence>
<dbReference type="EMBL" id="CP119083">
    <property type="protein sequence ID" value="WEF34697.1"/>
    <property type="molecule type" value="Genomic_DNA"/>
</dbReference>
<dbReference type="RefSeq" id="WP_277417369.1">
    <property type="nucleotide sequence ID" value="NZ_CP119083.1"/>
</dbReference>
<protein>
    <submittedName>
        <fullName evidence="2">Uncharacterized protein</fullName>
    </submittedName>
</protein>